<protein>
    <submittedName>
        <fullName evidence="5">Carbohydrate kinase family protein</fullName>
        <ecNumber evidence="5">2.7.1.-</ecNumber>
    </submittedName>
</protein>
<dbReference type="Pfam" id="PF00294">
    <property type="entry name" value="PfkB"/>
    <property type="match status" value="1"/>
</dbReference>
<feature type="region of interest" description="Disordered" evidence="3">
    <location>
        <begin position="301"/>
        <end position="326"/>
    </location>
</feature>
<gene>
    <name evidence="5" type="ORF">ACFQDO_00950</name>
</gene>
<name>A0ABW1J8V1_9ACTN</name>
<dbReference type="InterPro" id="IPR002173">
    <property type="entry name" value="Carboh/pur_kinase_PfkB_CS"/>
</dbReference>
<organism evidence="5 6">
    <name type="scientific">Angustibacter luteus</name>
    <dbReference type="NCBI Taxonomy" id="658456"/>
    <lineage>
        <taxon>Bacteria</taxon>
        <taxon>Bacillati</taxon>
        <taxon>Actinomycetota</taxon>
        <taxon>Actinomycetes</taxon>
        <taxon>Kineosporiales</taxon>
        <taxon>Kineosporiaceae</taxon>
    </lineage>
</organism>
<dbReference type="PANTHER" id="PTHR10584">
    <property type="entry name" value="SUGAR KINASE"/>
    <property type="match status" value="1"/>
</dbReference>
<dbReference type="InterPro" id="IPR011611">
    <property type="entry name" value="PfkB_dom"/>
</dbReference>
<evidence type="ECO:0000313" key="6">
    <source>
        <dbReference type="Proteomes" id="UP001596189"/>
    </source>
</evidence>
<keyword evidence="6" id="KW-1185">Reference proteome</keyword>
<proteinExistence type="predicted"/>
<evidence type="ECO:0000256" key="3">
    <source>
        <dbReference type="SAM" id="MobiDB-lite"/>
    </source>
</evidence>
<keyword evidence="1 5" id="KW-0808">Transferase</keyword>
<dbReference type="PROSITE" id="PS00584">
    <property type="entry name" value="PFKB_KINASES_2"/>
    <property type="match status" value="1"/>
</dbReference>
<evidence type="ECO:0000259" key="4">
    <source>
        <dbReference type="Pfam" id="PF00294"/>
    </source>
</evidence>
<evidence type="ECO:0000256" key="1">
    <source>
        <dbReference type="ARBA" id="ARBA00022679"/>
    </source>
</evidence>
<dbReference type="GO" id="GO:0016301">
    <property type="term" value="F:kinase activity"/>
    <property type="evidence" value="ECO:0007669"/>
    <property type="project" value="UniProtKB-KW"/>
</dbReference>
<dbReference type="PANTHER" id="PTHR10584:SF167">
    <property type="entry name" value="PFKB DOMAIN PROTEIN"/>
    <property type="match status" value="1"/>
</dbReference>
<feature type="domain" description="Carbohydrate kinase PfkB" evidence="4">
    <location>
        <begin position="6"/>
        <end position="305"/>
    </location>
</feature>
<evidence type="ECO:0000313" key="5">
    <source>
        <dbReference type="EMBL" id="MFC6005684.1"/>
    </source>
</evidence>
<reference evidence="6" key="1">
    <citation type="journal article" date="2019" name="Int. J. Syst. Evol. Microbiol.">
        <title>The Global Catalogue of Microorganisms (GCM) 10K type strain sequencing project: providing services to taxonomists for standard genome sequencing and annotation.</title>
        <authorList>
            <consortium name="The Broad Institute Genomics Platform"/>
            <consortium name="The Broad Institute Genome Sequencing Center for Infectious Disease"/>
            <person name="Wu L."/>
            <person name="Ma J."/>
        </authorList>
    </citation>
    <scope>NUCLEOTIDE SEQUENCE [LARGE SCALE GENOMIC DNA]</scope>
    <source>
        <strain evidence="6">KACC 14249</strain>
    </source>
</reference>
<sequence length="326" mass="32464">MSGAPVLVIGDVMTDVVARVDDPLALGSDTAAHVQTHQGGAGANVAAWLAALDVPVRFVGRVGADPFGTESVQVLRTGGVDVRVAVDDVRATGTVVVLVGADGERTMLPDAGANSGLTTDDVAAGDVASAGWLHVSGYTLLNPGSRDAGSAALAAARAAGVRTSVDVASAAPLQALGGKEFVRLTEGTDLVFCTLDEAEVLVGTRDPELAVARLTADYREVVLKLGRAGARWASEGAAPVTVPACPPSGAVVDSTGAGDAFCAAYLAVTLAVTLPVTSDGGAVADALAAGCRAGAALVTRVGTRPVPPPRDHARSPQDPLSPGSPR</sequence>
<dbReference type="SUPFAM" id="SSF53613">
    <property type="entry name" value="Ribokinase-like"/>
    <property type="match status" value="1"/>
</dbReference>
<evidence type="ECO:0000256" key="2">
    <source>
        <dbReference type="ARBA" id="ARBA00022777"/>
    </source>
</evidence>
<dbReference type="EC" id="2.7.1.-" evidence="5"/>
<dbReference type="EMBL" id="JBHSRD010000002">
    <property type="protein sequence ID" value="MFC6005684.1"/>
    <property type="molecule type" value="Genomic_DNA"/>
</dbReference>
<accession>A0ABW1J8V1</accession>
<comment type="caution">
    <text evidence="5">The sequence shown here is derived from an EMBL/GenBank/DDBJ whole genome shotgun (WGS) entry which is preliminary data.</text>
</comment>
<dbReference type="RefSeq" id="WP_345716563.1">
    <property type="nucleotide sequence ID" value="NZ_BAABFP010000005.1"/>
</dbReference>
<keyword evidence="2 5" id="KW-0418">Kinase</keyword>
<dbReference type="Gene3D" id="3.40.1190.20">
    <property type="match status" value="1"/>
</dbReference>
<dbReference type="InterPro" id="IPR029056">
    <property type="entry name" value="Ribokinase-like"/>
</dbReference>
<dbReference type="Proteomes" id="UP001596189">
    <property type="component" value="Unassembled WGS sequence"/>
</dbReference>